<dbReference type="Pfam" id="PF13432">
    <property type="entry name" value="TPR_16"/>
    <property type="match status" value="2"/>
</dbReference>
<proteinExistence type="predicted"/>
<evidence type="ECO:0000313" key="3">
    <source>
        <dbReference type="Proteomes" id="UP001447008"/>
    </source>
</evidence>
<evidence type="ECO:0000313" key="2">
    <source>
        <dbReference type="EMBL" id="MEM0515765.1"/>
    </source>
</evidence>
<dbReference type="Gene3D" id="1.25.40.10">
    <property type="entry name" value="Tetratricopeptide repeat domain"/>
    <property type="match status" value="2"/>
</dbReference>
<protein>
    <submittedName>
        <fullName evidence="2">Tetratricopeptide repeat protein</fullName>
    </submittedName>
</protein>
<organism evidence="2 3">
    <name type="scientific">Pseudoalteromonas qingdaonensis</name>
    <dbReference type="NCBI Taxonomy" id="3131913"/>
    <lineage>
        <taxon>Bacteria</taxon>
        <taxon>Pseudomonadati</taxon>
        <taxon>Pseudomonadota</taxon>
        <taxon>Gammaproteobacteria</taxon>
        <taxon>Alteromonadales</taxon>
        <taxon>Pseudoalteromonadaceae</taxon>
        <taxon>Pseudoalteromonas</taxon>
    </lineage>
</organism>
<comment type="caution">
    <text evidence="2">The sequence shown here is derived from an EMBL/GenBank/DDBJ whole genome shotgun (WGS) entry which is preliminary data.</text>
</comment>
<sequence length="437" mass="49002">MNKLNSLFLFAGLASATLVLPSMASMIPGVALASAHAEQGEQKTKRVPALRDKVYSQLARAQKMADDGDVAGGLAALDSVKERSSSMNAYEKAMMYNFYGFIYYNENRLPEAIKAFEQVVAEDAIPESLQLSTLFSLAQLSMANEDYQGSVAYLNRWDKVNTKPKPDSYYVLKSQAFYQMNKYDDALGAINTAITLAEKDGKTPKENWLVLQRALYYSLQQPEMVVSVLEKMIALYNKPEYWVQLSGMYGEVGREKDQLDTIEAAYQQGYLKTKGDLRNLAQIYMFNGLPYKAAKVMKQAQAKGVVEDNVKNNAFIAEAYVQAKEERKAIGFFEKAAAAEQSGIYDQRLAEVYINLEQFSEAADAAREALDKGGLDFESNAYVALGMAQFNLQNFDASILAFEQAEKHKRSERLAQQWIKYVKNEKLHAETLKQALL</sequence>
<feature type="chain" id="PRO_5045452912" evidence="1">
    <location>
        <begin position="25"/>
        <end position="437"/>
    </location>
</feature>
<dbReference type="Proteomes" id="UP001447008">
    <property type="component" value="Unassembled WGS sequence"/>
</dbReference>
<feature type="signal peptide" evidence="1">
    <location>
        <begin position="1"/>
        <end position="24"/>
    </location>
</feature>
<accession>A0ABU9N0E9</accession>
<gene>
    <name evidence="2" type="ORF">WCN91_10145</name>
</gene>
<keyword evidence="1" id="KW-0732">Signal</keyword>
<dbReference type="EMBL" id="JBCGCU010000010">
    <property type="protein sequence ID" value="MEM0515765.1"/>
    <property type="molecule type" value="Genomic_DNA"/>
</dbReference>
<dbReference type="PANTHER" id="PTHR12558">
    <property type="entry name" value="CELL DIVISION CYCLE 16,23,27"/>
    <property type="match status" value="1"/>
</dbReference>
<name>A0ABU9N0E9_9GAMM</name>
<keyword evidence="3" id="KW-1185">Reference proteome</keyword>
<dbReference type="InterPro" id="IPR011990">
    <property type="entry name" value="TPR-like_helical_dom_sf"/>
</dbReference>
<dbReference type="PANTHER" id="PTHR12558:SF13">
    <property type="entry name" value="CELL DIVISION CYCLE PROTEIN 27 HOMOLOG"/>
    <property type="match status" value="1"/>
</dbReference>
<evidence type="ECO:0000256" key="1">
    <source>
        <dbReference type="SAM" id="SignalP"/>
    </source>
</evidence>
<dbReference type="RefSeq" id="WP_342678687.1">
    <property type="nucleotide sequence ID" value="NZ_JBCGCU010000010.1"/>
</dbReference>
<dbReference type="SUPFAM" id="SSF48452">
    <property type="entry name" value="TPR-like"/>
    <property type="match status" value="2"/>
</dbReference>
<reference evidence="2 3" key="1">
    <citation type="submission" date="2024-03" db="EMBL/GenBank/DDBJ databases">
        <title>Pseudoalteromonas qingdaonensis sp. nov., isolated from the intestines of marine benthic organisms.</title>
        <authorList>
            <person name="Lin X."/>
            <person name="Fang S."/>
            <person name="Hu X."/>
        </authorList>
    </citation>
    <scope>NUCLEOTIDE SEQUENCE [LARGE SCALE GENOMIC DNA]</scope>
    <source>
        <strain evidence="2 3">YIC-827</strain>
    </source>
</reference>
<dbReference type="SMART" id="SM00028">
    <property type="entry name" value="TPR"/>
    <property type="match status" value="4"/>
</dbReference>
<dbReference type="InterPro" id="IPR019734">
    <property type="entry name" value="TPR_rpt"/>
</dbReference>